<feature type="transmembrane region" description="Helical" evidence="1">
    <location>
        <begin position="122"/>
        <end position="148"/>
    </location>
</feature>
<dbReference type="Proteomes" id="UP000766336">
    <property type="component" value="Unassembled WGS sequence"/>
</dbReference>
<dbReference type="RefSeq" id="WP_213671949.1">
    <property type="nucleotide sequence ID" value="NZ_JAHCDA010000004.1"/>
</dbReference>
<feature type="transmembrane region" description="Helical" evidence="1">
    <location>
        <begin position="92"/>
        <end position="110"/>
    </location>
</feature>
<dbReference type="InterPro" id="IPR009495">
    <property type="entry name" value="NrsF"/>
</dbReference>
<evidence type="ECO:0000313" key="3">
    <source>
        <dbReference type="Proteomes" id="UP000766336"/>
    </source>
</evidence>
<organism evidence="2 3">
    <name type="scientific">Roseococcus pinisoli</name>
    <dbReference type="NCBI Taxonomy" id="2835040"/>
    <lineage>
        <taxon>Bacteria</taxon>
        <taxon>Pseudomonadati</taxon>
        <taxon>Pseudomonadota</taxon>
        <taxon>Alphaproteobacteria</taxon>
        <taxon>Acetobacterales</taxon>
        <taxon>Roseomonadaceae</taxon>
        <taxon>Roseococcus</taxon>
    </lineage>
</organism>
<name>A0ABS5QHV2_9PROT</name>
<feature type="transmembrane region" description="Helical" evidence="1">
    <location>
        <begin position="26"/>
        <end position="46"/>
    </location>
</feature>
<reference evidence="2 3" key="1">
    <citation type="submission" date="2021-05" db="EMBL/GenBank/DDBJ databases">
        <title>Roseococcus sp. XZZS9, whole genome shotgun sequencing project.</title>
        <authorList>
            <person name="Zhao G."/>
            <person name="Shen L."/>
        </authorList>
    </citation>
    <scope>NUCLEOTIDE SEQUENCE [LARGE SCALE GENOMIC DNA]</scope>
    <source>
        <strain evidence="2 3">XZZS9</strain>
    </source>
</reference>
<keyword evidence="3" id="KW-1185">Reference proteome</keyword>
<comment type="caution">
    <text evidence="2">The sequence shown here is derived from an EMBL/GenBank/DDBJ whole genome shotgun (WGS) entry which is preliminary data.</text>
</comment>
<proteinExistence type="predicted"/>
<keyword evidence="1" id="KW-1133">Transmembrane helix</keyword>
<feature type="transmembrane region" description="Helical" evidence="1">
    <location>
        <begin position="66"/>
        <end position="85"/>
    </location>
</feature>
<keyword evidence="1" id="KW-0812">Transmembrane</keyword>
<accession>A0ABS5QHV2</accession>
<dbReference type="Pfam" id="PF06532">
    <property type="entry name" value="NrsF"/>
    <property type="match status" value="1"/>
</dbReference>
<keyword evidence="1" id="KW-0472">Membrane</keyword>
<dbReference type="EMBL" id="JAHCDA010000004">
    <property type="protein sequence ID" value="MBS7813259.1"/>
    <property type="molecule type" value="Genomic_DNA"/>
</dbReference>
<evidence type="ECO:0000313" key="2">
    <source>
        <dbReference type="EMBL" id="MBS7813259.1"/>
    </source>
</evidence>
<gene>
    <name evidence="2" type="ORF">KHU32_20115</name>
</gene>
<protein>
    <submittedName>
        <fullName evidence="2">DUF1109 family protein</fullName>
    </submittedName>
</protein>
<evidence type="ECO:0000256" key="1">
    <source>
        <dbReference type="SAM" id="Phobius"/>
    </source>
</evidence>
<sequence length="226" mass="23455">MKCPTEELVSRLACGLRPVRRLPSPLVLLVLWTVFCVAVVVLALSALGLRQHLLRDAMDRVDPLSVVAAAAVALLSGLAAFQLALPDRDRRWALLPVAAVAGWLAVMGWGCAGDVARLGWAGMSLGVDLGCLGFIVGLGVPLTLVILWATRHAALRPLSVAALGGLSAAAFANIGMTLIHEESATAQVLFWHGLGMTLVVGVGTLLGRRLLQGAAPADGPLSSRPG</sequence>
<feature type="transmembrane region" description="Helical" evidence="1">
    <location>
        <begin position="186"/>
        <end position="206"/>
    </location>
</feature>
<feature type="transmembrane region" description="Helical" evidence="1">
    <location>
        <begin position="160"/>
        <end position="180"/>
    </location>
</feature>